<organism evidence="8 9">
    <name type="scientific">Strongylocentrotus purpuratus</name>
    <name type="common">Purple sea urchin</name>
    <dbReference type="NCBI Taxonomy" id="7668"/>
    <lineage>
        <taxon>Eukaryota</taxon>
        <taxon>Metazoa</taxon>
        <taxon>Echinodermata</taxon>
        <taxon>Eleutherozoa</taxon>
        <taxon>Echinozoa</taxon>
        <taxon>Echinoidea</taxon>
        <taxon>Euechinoidea</taxon>
        <taxon>Echinacea</taxon>
        <taxon>Camarodonta</taxon>
        <taxon>Echinidea</taxon>
        <taxon>Strongylocentrotidae</taxon>
        <taxon>Strongylocentrotus</taxon>
    </lineage>
</organism>
<feature type="transmembrane region" description="Helical" evidence="6">
    <location>
        <begin position="46"/>
        <end position="64"/>
    </location>
</feature>
<evidence type="ECO:0000256" key="2">
    <source>
        <dbReference type="ARBA" id="ARBA00022692"/>
    </source>
</evidence>
<feature type="transmembrane region" description="Helical" evidence="6">
    <location>
        <begin position="180"/>
        <end position="202"/>
    </location>
</feature>
<evidence type="ECO:0000256" key="4">
    <source>
        <dbReference type="ARBA" id="ARBA00023136"/>
    </source>
</evidence>
<dbReference type="EnsemblMetazoa" id="XM_030999916">
    <property type="protein sequence ID" value="XP_030855776"/>
    <property type="gene ID" value="LOC585062"/>
</dbReference>
<evidence type="ECO:0000256" key="5">
    <source>
        <dbReference type="SAM" id="MobiDB-lite"/>
    </source>
</evidence>
<sequence>MEEGYTSYSKGLDRSLERISSRTNNEDSEKQPLLFSKKDPGSKLKWSTRYFVAVMACLGFASSYGSRVNMSVAIIAMANRSYSTDYSQNQSSTELCPQHGDLYSNETGGRSKEGEFPWDAHTQELILSAYYYGFVLLQVPAGILSDRYPKSCSWIYGLGVFLSSVGSLLIPLAAHHSVTAIFITRFICGLAESGTYPSMYSFMSRWAPSADRSILLAIVYAGLPIGHIVMQPISGLLAESSYGWSSSFYMIGITWFVFWTIFIYDSPNSHPSINSEEKEYLIKELQLWKKPPTSYPWFRIITSLPVMAVGMADFAILWILHSLTTNLPIFLSEALRFDVITAGALSAFPYAILLMTLLGGGFLADYLISRTKLSRTVIRKLMTSLGLIFSALFMVSSGYTGCNAAATITMLSLGLASTGLVYSGASLTQMEFATPYAGIVTAIANTFANTPGFLSPMIAGVVTENQADMLGWRKMYWIAFGIAIFAEVIVLLFCTSELQSWAVIEKDDQKTEKYKEVK</sequence>
<keyword evidence="4 6" id="KW-0472">Membrane</keyword>
<keyword evidence="2 6" id="KW-0812">Transmembrane</keyword>
<dbReference type="SUPFAM" id="SSF103473">
    <property type="entry name" value="MFS general substrate transporter"/>
    <property type="match status" value="1"/>
</dbReference>
<dbReference type="InParanoid" id="A0A7M7PSU8"/>
<feature type="transmembrane region" description="Helical" evidence="6">
    <location>
        <begin position="405"/>
        <end position="424"/>
    </location>
</feature>
<evidence type="ECO:0000256" key="6">
    <source>
        <dbReference type="SAM" id="Phobius"/>
    </source>
</evidence>
<feature type="compositionally biased region" description="Basic and acidic residues" evidence="5">
    <location>
        <begin position="11"/>
        <end position="34"/>
    </location>
</feature>
<evidence type="ECO:0000256" key="3">
    <source>
        <dbReference type="ARBA" id="ARBA00022989"/>
    </source>
</evidence>
<dbReference type="InterPro" id="IPR036259">
    <property type="entry name" value="MFS_trans_sf"/>
</dbReference>
<proteinExistence type="predicted"/>
<reference evidence="8" key="2">
    <citation type="submission" date="2021-01" db="UniProtKB">
        <authorList>
            <consortium name="EnsemblMetazoa"/>
        </authorList>
    </citation>
    <scope>IDENTIFICATION</scope>
</reference>
<feature type="transmembrane region" description="Helical" evidence="6">
    <location>
        <begin position="436"/>
        <end position="455"/>
    </location>
</feature>
<feature type="transmembrane region" description="Helical" evidence="6">
    <location>
        <begin position="340"/>
        <end position="368"/>
    </location>
</feature>
<feature type="transmembrane region" description="Helical" evidence="6">
    <location>
        <begin position="380"/>
        <end position="399"/>
    </location>
</feature>
<feature type="transmembrane region" description="Helical" evidence="6">
    <location>
        <begin position="246"/>
        <end position="264"/>
    </location>
</feature>
<reference evidence="9" key="1">
    <citation type="submission" date="2015-02" db="EMBL/GenBank/DDBJ databases">
        <title>Genome sequencing for Strongylocentrotus purpuratus.</title>
        <authorList>
            <person name="Murali S."/>
            <person name="Liu Y."/>
            <person name="Vee V."/>
            <person name="English A."/>
            <person name="Wang M."/>
            <person name="Skinner E."/>
            <person name="Han Y."/>
            <person name="Muzny D.M."/>
            <person name="Worley K.C."/>
            <person name="Gibbs R.A."/>
        </authorList>
    </citation>
    <scope>NUCLEOTIDE SEQUENCE</scope>
</reference>
<dbReference type="Proteomes" id="UP000007110">
    <property type="component" value="Unassembled WGS sequence"/>
</dbReference>
<dbReference type="GeneID" id="585062"/>
<dbReference type="GO" id="GO:0022857">
    <property type="term" value="F:transmembrane transporter activity"/>
    <property type="evidence" value="ECO:0000318"/>
    <property type="project" value="GO_Central"/>
</dbReference>
<dbReference type="Pfam" id="PF07690">
    <property type="entry name" value="MFS_1"/>
    <property type="match status" value="1"/>
</dbReference>
<feature type="region of interest" description="Disordered" evidence="5">
    <location>
        <begin position="1"/>
        <end position="34"/>
    </location>
</feature>
<keyword evidence="3 6" id="KW-1133">Transmembrane helix</keyword>
<evidence type="ECO:0000313" key="8">
    <source>
        <dbReference type="EnsemblMetazoa" id="XP_030855776"/>
    </source>
</evidence>
<dbReference type="OMA" id="LSISYAX"/>
<feature type="transmembrane region" description="Helical" evidence="6">
    <location>
        <begin position="125"/>
        <end position="143"/>
    </location>
</feature>
<feature type="transmembrane region" description="Helical" evidence="6">
    <location>
        <begin position="297"/>
        <end position="320"/>
    </location>
</feature>
<feature type="transmembrane region" description="Helical" evidence="6">
    <location>
        <begin position="475"/>
        <end position="494"/>
    </location>
</feature>
<feature type="domain" description="Major facilitator superfamily (MFS) profile" evidence="7">
    <location>
        <begin position="51"/>
        <end position="499"/>
    </location>
</feature>
<dbReference type="FunFam" id="1.20.1250.20:FF:000423">
    <property type="entry name" value="Putative inorganic phosphate cotransporter-like Protein"/>
    <property type="match status" value="1"/>
</dbReference>
<dbReference type="PANTHER" id="PTHR11662:SF399">
    <property type="entry name" value="FI19708P1-RELATED"/>
    <property type="match status" value="1"/>
</dbReference>
<dbReference type="AlphaFoldDB" id="A0A7M7PSU8"/>
<dbReference type="FunFam" id="1.20.1250.20:FF:001156">
    <property type="entry name" value="Uncharacterized protein"/>
    <property type="match status" value="1"/>
</dbReference>
<dbReference type="InterPro" id="IPR050382">
    <property type="entry name" value="MFS_Na/Anion_cotransporter"/>
</dbReference>
<protein>
    <recommendedName>
        <fullName evidence="7">Major facilitator superfamily (MFS) profile domain-containing protein</fullName>
    </recommendedName>
</protein>
<dbReference type="RefSeq" id="XP_030855776.1">
    <property type="nucleotide sequence ID" value="XM_030999916.1"/>
</dbReference>
<dbReference type="OrthoDB" id="2985014at2759"/>
<feature type="transmembrane region" description="Helical" evidence="6">
    <location>
        <begin position="155"/>
        <end position="174"/>
    </location>
</feature>
<keyword evidence="9" id="KW-1185">Reference proteome</keyword>
<evidence type="ECO:0000259" key="7">
    <source>
        <dbReference type="PROSITE" id="PS50850"/>
    </source>
</evidence>
<dbReference type="InterPro" id="IPR011701">
    <property type="entry name" value="MFS"/>
</dbReference>
<dbReference type="Gene3D" id="1.20.1250.20">
    <property type="entry name" value="MFS general substrate transporter like domains"/>
    <property type="match status" value="2"/>
</dbReference>
<feature type="transmembrane region" description="Helical" evidence="6">
    <location>
        <begin position="214"/>
        <end position="234"/>
    </location>
</feature>
<dbReference type="PANTHER" id="PTHR11662">
    <property type="entry name" value="SOLUTE CARRIER FAMILY 17"/>
    <property type="match status" value="1"/>
</dbReference>
<comment type="subcellular location">
    <subcellularLocation>
        <location evidence="1">Membrane</location>
        <topology evidence="1">Multi-pass membrane protein</topology>
    </subcellularLocation>
</comment>
<evidence type="ECO:0000256" key="1">
    <source>
        <dbReference type="ARBA" id="ARBA00004141"/>
    </source>
</evidence>
<dbReference type="GO" id="GO:0016324">
    <property type="term" value="C:apical plasma membrane"/>
    <property type="evidence" value="ECO:0000318"/>
    <property type="project" value="GO_Central"/>
</dbReference>
<evidence type="ECO:0000313" key="9">
    <source>
        <dbReference type="Proteomes" id="UP000007110"/>
    </source>
</evidence>
<accession>A0A7M7PSU8</accession>
<name>A0A7M7PSU8_STRPU</name>
<dbReference type="PROSITE" id="PS50850">
    <property type="entry name" value="MFS"/>
    <property type="match status" value="1"/>
</dbReference>
<dbReference type="InterPro" id="IPR020846">
    <property type="entry name" value="MFS_dom"/>
</dbReference>
<dbReference type="KEGG" id="spu:585062"/>